<evidence type="ECO:0000256" key="1">
    <source>
        <dbReference type="SAM" id="MobiDB-lite"/>
    </source>
</evidence>
<dbReference type="OrthoDB" id="10017160at2759"/>
<gene>
    <name evidence="2" type="ORF">EVAR_66953_1</name>
</gene>
<proteinExistence type="predicted"/>
<evidence type="ECO:0000313" key="3">
    <source>
        <dbReference type="Proteomes" id="UP000299102"/>
    </source>
</evidence>
<dbReference type="Proteomes" id="UP000299102">
    <property type="component" value="Unassembled WGS sequence"/>
</dbReference>
<dbReference type="EMBL" id="BGZK01002155">
    <property type="protein sequence ID" value="GBP91259.1"/>
    <property type="molecule type" value="Genomic_DNA"/>
</dbReference>
<dbReference type="AlphaFoldDB" id="A0A4C1ZW44"/>
<keyword evidence="3" id="KW-1185">Reference proteome</keyword>
<feature type="region of interest" description="Disordered" evidence="1">
    <location>
        <begin position="26"/>
        <end position="50"/>
    </location>
</feature>
<name>A0A4C1ZW44_EUMVA</name>
<sequence>MRASEARVPSTRAWLARLRARETDIKVKGTRPFHSSTVSPPKSERETERERNWFNEFKRGRTNLDDNVREGRPSTATTEDNISVVWLMIETDERGIY</sequence>
<accession>A0A4C1ZW44</accession>
<organism evidence="2 3">
    <name type="scientific">Eumeta variegata</name>
    <name type="common">Bagworm moth</name>
    <name type="synonym">Eumeta japonica</name>
    <dbReference type="NCBI Taxonomy" id="151549"/>
    <lineage>
        <taxon>Eukaryota</taxon>
        <taxon>Metazoa</taxon>
        <taxon>Ecdysozoa</taxon>
        <taxon>Arthropoda</taxon>
        <taxon>Hexapoda</taxon>
        <taxon>Insecta</taxon>
        <taxon>Pterygota</taxon>
        <taxon>Neoptera</taxon>
        <taxon>Endopterygota</taxon>
        <taxon>Lepidoptera</taxon>
        <taxon>Glossata</taxon>
        <taxon>Ditrysia</taxon>
        <taxon>Tineoidea</taxon>
        <taxon>Psychidae</taxon>
        <taxon>Oiketicinae</taxon>
        <taxon>Eumeta</taxon>
    </lineage>
</organism>
<protein>
    <submittedName>
        <fullName evidence="2">Uncharacterized protein</fullName>
    </submittedName>
</protein>
<evidence type="ECO:0000313" key="2">
    <source>
        <dbReference type="EMBL" id="GBP91259.1"/>
    </source>
</evidence>
<comment type="caution">
    <text evidence="2">The sequence shown here is derived from an EMBL/GenBank/DDBJ whole genome shotgun (WGS) entry which is preliminary data.</text>
</comment>
<reference evidence="2 3" key="1">
    <citation type="journal article" date="2019" name="Commun. Biol.">
        <title>The bagworm genome reveals a unique fibroin gene that provides high tensile strength.</title>
        <authorList>
            <person name="Kono N."/>
            <person name="Nakamura H."/>
            <person name="Ohtoshi R."/>
            <person name="Tomita M."/>
            <person name="Numata K."/>
            <person name="Arakawa K."/>
        </authorList>
    </citation>
    <scope>NUCLEOTIDE SEQUENCE [LARGE SCALE GENOMIC DNA]</scope>
</reference>